<dbReference type="Pfam" id="PF00535">
    <property type="entry name" value="Glycos_transf_2"/>
    <property type="match status" value="1"/>
</dbReference>
<dbReference type="Gene3D" id="3.90.550.10">
    <property type="entry name" value="Spore Coat Polysaccharide Biosynthesis Protein SpsA, Chain A"/>
    <property type="match status" value="1"/>
</dbReference>
<gene>
    <name evidence="2" type="ORF">SAMN05216429_101169</name>
</gene>
<keyword evidence="2" id="KW-0808">Transferase</keyword>
<dbReference type="EMBL" id="FOSC01000001">
    <property type="protein sequence ID" value="SFJ19940.1"/>
    <property type="molecule type" value="Genomic_DNA"/>
</dbReference>
<dbReference type="GO" id="GO:0016758">
    <property type="term" value="F:hexosyltransferase activity"/>
    <property type="evidence" value="ECO:0007669"/>
    <property type="project" value="UniProtKB-ARBA"/>
</dbReference>
<feature type="domain" description="Glycosyltransferase 2-like" evidence="1">
    <location>
        <begin position="6"/>
        <end position="168"/>
    </location>
</feature>
<dbReference type="CDD" id="cd00761">
    <property type="entry name" value="Glyco_tranf_GTA_type"/>
    <property type="match status" value="1"/>
</dbReference>
<evidence type="ECO:0000313" key="2">
    <source>
        <dbReference type="EMBL" id="SFJ19940.1"/>
    </source>
</evidence>
<dbReference type="PANTHER" id="PTHR22916">
    <property type="entry name" value="GLYCOSYLTRANSFERASE"/>
    <property type="match status" value="1"/>
</dbReference>
<accession>A0A1I3PF36</accession>
<dbReference type="Proteomes" id="UP000199445">
    <property type="component" value="Unassembled WGS sequence"/>
</dbReference>
<dbReference type="InterPro" id="IPR001173">
    <property type="entry name" value="Glyco_trans_2-like"/>
</dbReference>
<proteinExistence type="predicted"/>
<organism evidence="2 3">
    <name type="scientific">Marinobacter persicus</name>
    <dbReference type="NCBI Taxonomy" id="930118"/>
    <lineage>
        <taxon>Bacteria</taxon>
        <taxon>Pseudomonadati</taxon>
        <taxon>Pseudomonadota</taxon>
        <taxon>Gammaproteobacteria</taxon>
        <taxon>Pseudomonadales</taxon>
        <taxon>Marinobacteraceae</taxon>
        <taxon>Marinobacter</taxon>
    </lineage>
</organism>
<evidence type="ECO:0000313" key="3">
    <source>
        <dbReference type="Proteomes" id="UP000199445"/>
    </source>
</evidence>
<reference evidence="2 3" key="1">
    <citation type="submission" date="2016-10" db="EMBL/GenBank/DDBJ databases">
        <authorList>
            <person name="de Groot N.N."/>
        </authorList>
    </citation>
    <scope>NUCLEOTIDE SEQUENCE [LARGE SCALE GENOMIC DNA]</scope>
    <source>
        <strain evidence="2 3">IBRC-M 10445</strain>
    </source>
</reference>
<dbReference type="RefSeq" id="WP_091700427.1">
    <property type="nucleotide sequence ID" value="NZ_BMYN01000016.1"/>
</dbReference>
<evidence type="ECO:0000259" key="1">
    <source>
        <dbReference type="Pfam" id="PF00535"/>
    </source>
</evidence>
<dbReference type="OrthoDB" id="9802649at2"/>
<protein>
    <submittedName>
        <fullName evidence="2">Glycosyl transferase family 2</fullName>
    </submittedName>
</protein>
<dbReference type="PANTHER" id="PTHR22916:SF3">
    <property type="entry name" value="UDP-GLCNAC:BETAGAL BETA-1,3-N-ACETYLGLUCOSAMINYLTRANSFERASE-LIKE PROTEIN 1"/>
    <property type="match status" value="1"/>
</dbReference>
<keyword evidence="3" id="KW-1185">Reference proteome</keyword>
<dbReference type="InterPro" id="IPR029044">
    <property type="entry name" value="Nucleotide-diphossugar_trans"/>
</dbReference>
<dbReference type="AlphaFoldDB" id="A0A1I3PF36"/>
<dbReference type="SUPFAM" id="SSF53448">
    <property type="entry name" value="Nucleotide-diphospho-sugar transferases"/>
    <property type="match status" value="1"/>
</dbReference>
<sequence length="321" mass="36908">MNKLVSILIPVFNREEIIAETICSALSQSYKNIEVVVVDNASTDGTWDVIEKLSKNDTRIRAFRNESNVGPVRNWRRCVEEAKGFYAKILWSDDLISHDFIEKCIPLMDEETAFVYSGVKIFMSDPDRGSPHYFIGRTGHRSSSEYLTKALLADNVPVSPGCAIFRLEDVINNLLVDVETKVNSDFAMHAIGNDLLLFLLTAKDYKKFGFVAEPLSFFRSHPGSISISSGDGKLPLHYMLVRAYFAERYQEDIVDRVVAKTWILLKAYPRHSRFGIEKVDDFFFREVNVNYLLVSLIFLNQLRRMPARAYRKMYRIFGTKK</sequence>
<name>A0A1I3PF36_9GAMM</name>